<dbReference type="OrthoDB" id="784829at2"/>
<dbReference type="InterPro" id="IPR045455">
    <property type="entry name" value="NrS-1_pol-like_helicase"/>
</dbReference>
<feature type="domain" description="SF3 helicase" evidence="5">
    <location>
        <begin position="287"/>
        <end position="440"/>
    </location>
</feature>
<sequence>MRLTNAPYVKDQSANPYESTIILAGSEAWQAWSNGNGQGWHFLADTIETDRNQPPVILDKEKFNILNTLRIAPKEKQIIEIFKFGKLSDDDVDKIVLNLAEHTDAKTVSLKNNIGELVQDLSHYVERARKGEAVAKDTVQYDEPKVKEKDGTNIKARAFVKWLGLDLAVQRESGNIYAYNGLIWERVDEQDLTYKAVGFFEENEFSYSARTIENIINTAKIQLPLMKEAKNFISFKNGSLNRDTLEFKPHCREDYLTSIIPYDYLTDKQETPLFDRWLNFVSEEKTEKKYNLLAALYMILTNRYNWQLFLEITGRGGSGKSVFTEIATMLAGRENTESARLQDFDEPRERTPLHGKTLIICPEQSRYGGDGSGLKSITGGDALAIEPKYRNKFKSIIAAIILVVNNEPTRFTERSGGVERRRVPFVFNHVVPEKERDPDFVKKLEQEIGGIIQKILSAFPNPEDAKTALESQKNSDEALEVKKQSDHITAFCEHFTTLPQLEGLFIGNARSNQFTTAKTHLYPAYLLYIDANNISGGLNLNNFSGALRQGLEQNNAPHPMKKRRTKYGVKTNVTFKNFEEFYNEYIKP</sequence>
<accession>A0A1A7NYA9</accession>
<dbReference type="Pfam" id="PF03288">
    <property type="entry name" value="Pox_D5"/>
    <property type="match status" value="1"/>
</dbReference>
<dbReference type="InterPro" id="IPR027417">
    <property type="entry name" value="P-loop_NTPase"/>
</dbReference>
<evidence type="ECO:0000313" key="6">
    <source>
        <dbReference type="EMBL" id="OBW95197.1"/>
    </source>
</evidence>
<comment type="caution">
    <text evidence="6">The sequence shown here is derived from an EMBL/GenBank/DDBJ whole genome shotgun (WGS) entry which is preliminary data.</text>
</comment>
<dbReference type="Pfam" id="PF08706">
    <property type="entry name" value="D5_N"/>
    <property type="match status" value="1"/>
</dbReference>
<dbReference type="Proteomes" id="UP000092649">
    <property type="component" value="Unassembled WGS sequence"/>
</dbReference>
<name>A0A1A7NYA9_9PAST</name>
<dbReference type="GO" id="GO:0016787">
    <property type="term" value="F:hydrolase activity"/>
    <property type="evidence" value="ECO:0007669"/>
    <property type="project" value="UniProtKB-KW"/>
</dbReference>
<evidence type="ECO:0000256" key="3">
    <source>
        <dbReference type="ARBA" id="ARBA00022806"/>
    </source>
</evidence>
<evidence type="ECO:0000256" key="2">
    <source>
        <dbReference type="ARBA" id="ARBA00022801"/>
    </source>
</evidence>
<keyword evidence="4" id="KW-0067">ATP-binding</keyword>
<dbReference type="Gene3D" id="1.10.10.10">
    <property type="entry name" value="Winged helix-like DNA-binding domain superfamily/Winged helix DNA-binding domain"/>
    <property type="match status" value="1"/>
</dbReference>
<dbReference type="NCBIfam" id="TIGR01613">
    <property type="entry name" value="primase_Cterm"/>
    <property type="match status" value="1"/>
</dbReference>
<dbReference type="InterPro" id="IPR006500">
    <property type="entry name" value="Helicase_put_C_phage/plasmid"/>
</dbReference>
<dbReference type="InterPro" id="IPR036390">
    <property type="entry name" value="WH_DNA-bd_sf"/>
</dbReference>
<dbReference type="InterPro" id="IPR004968">
    <property type="entry name" value="DNA_primase/NTPase_C"/>
</dbReference>
<dbReference type="InterPro" id="IPR051620">
    <property type="entry name" value="ORF904-like_C"/>
</dbReference>
<dbReference type="Gene3D" id="3.40.50.300">
    <property type="entry name" value="P-loop containing nucleotide triphosphate hydrolases"/>
    <property type="match status" value="1"/>
</dbReference>
<dbReference type="EMBL" id="JTJL01000014">
    <property type="protein sequence ID" value="OBW95197.1"/>
    <property type="molecule type" value="Genomic_DNA"/>
</dbReference>
<dbReference type="RefSeq" id="WP_066106397.1">
    <property type="nucleotide sequence ID" value="NZ_JTJL01000014.1"/>
</dbReference>
<dbReference type="PANTHER" id="PTHR35372">
    <property type="entry name" value="ATP BINDING PROTEIN-RELATED"/>
    <property type="match status" value="1"/>
</dbReference>
<dbReference type="Pfam" id="PF19263">
    <property type="entry name" value="DUF5906"/>
    <property type="match status" value="1"/>
</dbReference>
<dbReference type="AlphaFoldDB" id="A0A1A7NYA9"/>
<dbReference type="SUPFAM" id="SSF46785">
    <property type="entry name" value="Winged helix' DNA-binding domain"/>
    <property type="match status" value="1"/>
</dbReference>
<keyword evidence="2" id="KW-0378">Hydrolase</keyword>
<protein>
    <submittedName>
        <fullName evidence="6">DNA primase</fullName>
    </submittedName>
</protein>
<keyword evidence="7" id="KW-1185">Reference proteome</keyword>
<dbReference type="SUPFAM" id="SSF52540">
    <property type="entry name" value="P-loop containing nucleoside triphosphate hydrolases"/>
    <property type="match status" value="1"/>
</dbReference>
<evidence type="ECO:0000256" key="1">
    <source>
        <dbReference type="ARBA" id="ARBA00022741"/>
    </source>
</evidence>
<proteinExistence type="predicted"/>
<gene>
    <name evidence="6" type="ORF">QS62_04205</name>
</gene>
<dbReference type="InterPro" id="IPR036388">
    <property type="entry name" value="WH-like_DNA-bd_sf"/>
</dbReference>
<organism evidence="6 7">
    <name type="scientific">Gallibacterium salpingitidis</name>
    <dbReference type="NCBI Taxonomy" id="505341"/>
    <lineage>
        <taxon>Bacteria</taxon>
        <taxon>Pseudomonadati</taxon>
        <taxon>Pseudomonadota</taxon>
        <taxon>Gammaproteobacteria</taxon>
        <taxon>Pasteurellales</taxon>
        <taxon>Pasteurellaceae</taxon>
        <taxon>Gallibacterium</taxon>
    </lineage>
</organism>
<dbReference type="PATRIC" id="fig|505341.3.peg.849"/>
<reference evidence="6 7" key="1">
    <citation type="submission" date="2014-11" db="EMBL/GenBank/DDBJ databases">
        <title>Pan-genome of Gallibacterium spp.</title>
        <authorList>
            <person name="Kudirkiene E."/>
            <person name="Bojesen A.M."/>
        </authorList>
    </citation>
    <scope>NUCLEOTIDE SEQUENCE [LARGE SCALE GENOMIC DNA]</scope>
    <source>
        <strain evidence="6 7">F150</strain>
    </source>
</reference>
<dbReference type="PANTHER" id="PTHR35372:SF2">
    <property type="entry name" value="SF3 HELICASE DOMAIN-CONTAINING PROTEIN"/>
    <property type="match status" value="1"/>
</dbReference>
<dbReference type="PROSITE" id="PS51206">
    <property type="entry name" value="SF3_HELICASE_1"/>
    <property type="match status" value="1"/>
</dbReference>
<keyword evidence="1" id="KW-0547">Nucleotide-binding</keyword>
<evidence type="ECO:0000256" key="4">
    <source>
        <dbReference type="ARBA" id="ARBA00022840"/>
    </source>
</evidence>
<dbReference type="InterPro" id="IPR014818">
    <property type="entry name" value="Phage/plasmid_primase_P4_C"/>
</dbReference>
<dbReference type="GO" id="GO:0005524">
    <property type="term" value="F:ATP binding"/>
    <property type="evidence" value="ECO:0007669"/>
    <property type="project" value="UniProtKB-KW"/>
</dbReference>
<evidence type="ECO:0000259" key="5">
    <source>
        <dbReference type="PROSITE" id="PS51206"/>
    </source>
</evidence>
<dbReference type="GO" id="GO:0004386">
    <property type="term" value="F:helicase activity"/>
    <property type="evidence" value="ECO:0007669"/>
    <property type="project" value="UniProtKB-KW"/>
</dbReference>
<dbReference type="SMART" id="SM00885">
    <property type="entry name" value="D5_N"/>
    <property type="match status" value="1"/>
</dbReference>
<dbReference type="InterPro" id="IPR014015">
    <property type="entry name" value="Helicase_SF3_DNA-vir"/>
</dbReference>
<evidence type="ECO:0000313" key="7">
    <source>
        <dbReference type="Proteomes" id="UP000092649"/>
    </source>
</evidence>
<keyword evidence="3" id="KW-0347">Helicase</keyword>